<name>A0A644WD23_9ZZZZ</name>
<feature type="transmembrane region" description="Helical" evidence="1">
    <location>
        <begin position="136"/>
        <end position="157"/>
    </location>
</feature>
<keyword evidence="1" id="KW-0812">Transmembrane</keyword>
<accession>A0A644WD23</accession>
<dbReference type="InterPro" id="IPR012867">
    <property type="entry name" value="DUF1648"/>
</dbReference>
<comment type="caution">
    <text evidence="3">The sequence shown here is derived from an EMBL/GenBank/DDBJ whole genome shotgun (WGS) entry which is preliminary data.</text>
</comment>
<proteinExistence type="predicted"/>
<evidence type="ECO:0000313" key="3">
    <source>
        <dbReference type="EMBL" id="MPM01408.1"/>
    </source>
</evidence>
<feature type="transmembrane region" description="Helical" evidence="1">
    <location>
        <begin position="62"/>
        <end position="80"/>
    </location>
</feature>
<dbReference type="AlphaFoldDB" id="A0A644WD23"/>
<feature type="domain" description="DUF1648" evidence="2">
    <location>
        <begin position="23"/>
        <end position="70"/>
    </location>
</feature>
<organism evidence="3">
    <name type="scientific">bioreactor metagenome</name>
    <dbReference type="NCBI Taxonomy" id="1076179"/>
    <lineage>
        <taxon>unclassified sequences</taxon>
        <taxon>metagenomes</taxon>
        <taxon>ecological metagenomes</taxon>
    </lineage>
</organism>
<keyword evidence="1" id="KW-1133">Transmembrane helix</keyword>
<protein>
    <recommendedName>
        <fullName evidence="2">DUF1648 domain-containing protein</fullName>
    </recommendedName>
</protein>
<feature type="transmembrane region" description="Helical" evidence="1">
    <location>
        <begin position="101"/>
        <end position="124"/>
    </location>
</feature>
<sequence>MKKWESSEAYKSINKIIDILGVILTLFLVIITFMHWKDAADIVPTHYNMRGEVDGYGSRNTILYILPIALIIYIAMSILGRYPQIYNYAVNITTENKEKQYNMASTFMRVINVEIMVIFASMQIRLDITGNNNGNSFLIFLPIELIIIFGSIAFYIYKSIKNK</sequence>
<keyword evidence="1" id="KW-0472">Membrane</keyword>
<dbReference type="EMBL" id="VSSQ01000794">
    <property type="protein sequence ID" value="MPM01408.1"/>
    <property type="molecule type" value="Genomic_DNA"/>
</dbReference>
<evidence type="ECO:0000256" key="1">
    <source>
        <dbReference type="SAM" id="Phobius"/>
    </source>
</evidence>
<reference evidence="3" key="1">
    <citation type="submission" date="2019-08" db="EMBL/GenBank/DDBJ databases">
        <authorList>
            <person name="Kucharzyk K."/>
            <person name="Murdoch R.W."/>
            <person name="Higgins S."/>
            <person name="Loffler F."/>
        </authorList>
    </citation>
    <scope>NUCLEOTIDE SEQUENCE</scope>
</reference>
<evidence type="ECO:0000259" key="2">
    <source>
        <dbReference type="Pfam" id="PF07853"/>
    </source>
</evidence>
<gene>
    <name evidence="3" type="ORF">SDC9_47648</name>
</gene>
<feature type="transmembrane region" description="Helical" evidence="1">
    <location>
        <begin position="16"/>
        <end position="36"/>
    </location>
</feature>
<dbReference type="Pfam" id="PF07853">
    <property type="entry name" value="DUF1648"/>
    <property type="match status" value="1"/>
</dbReference>